<dbReference type="RefSeq" id="WP_048707361.1">
    <property type="nucleotide sequence ID" value="NZ_CP116394.1"/>
</dbReference>
<dbReference type="GO" id="GO:0051301">
    <property type="term" value="P:cell division"/>
    <property type="evidence" value="ECO:0007669"/>
    <property type="project" value="UniProtKB-KW"/>
</dbReference>
<organism evidence="5 6">
    <name type="scientific">Winkia neuii subsp. anitrata</name>
    <dbReference type="NCBI Taxonomy" id="29318"/>
    <lineage>
        <taxon>Bacteria</taxon>
        <taxon>Bacillati</taxon>
        <taxon>Actinomycetota</taxon>
        <taxon>Actinomycetes</taxon>
        <taxon>Actinomycetales</taxon>
        <taxon>Actinomycetaceae</taxon>
        <taxon>Winkia</taxon>
    </lineage>
</organism>
<reference evidence="5" key="1">
    <citation type="submission" date="2023-01" db="EMBL/GenBank/DDBJ databases">
        <title>Comparative Genomic Analysis of the Clinically-Derived Winkia Strain NY0527 Provides Evidence into the Taxonomic Reassignment of Winkia neuii and Characterizes Their Virulence Traits.</title>
        <authorList>
            <person name="Cai X."/>
            <person name="Peng Y."/>
            <person name="Li M."/>
            <person name="Qiu Y."/>
            <person name="Wang Y."/>
            <person name="Xu L."/>
            <person name="Hou Q."/>
        </authorList>
    </citation>
    <scope>NUCLEOTIDE SEQUENCE</scope>
    <source>
        <strain evidence="5">NY0527</strain>
    </source>
</reference>
<dbReference type="KEGG" id="wne:PIG85_05995"/>
<accession>A0AB38XLQ4</accession>
<dbReference type="InterPro" id="IPR036388">
    <property type="entry name" value="WH-like_DNA-bd_sf"/>
</dbReference>
<evidence type="ECO:0000256" key="1">
    <source>
        <dbReference type="ARBA" id="ARBA00022490"/>
    </source>
</evidence>
<dbReference type="PANTHER" id="PTHR34298">
    <property type="entry name" value="SEGREGATION AND CONDENSATION PROTEIN B"/>
    <property type="match status" value="1"/>
</dbReference>
<evidence type="ECO:0000256" key="2">
    <source>
        <dbReference type="ARBA" id="ARBA00022618"/>
    </source>
</evidence>
<sequence length="188" mass="20672">MDELAGPLEAILAIASEPVFEADLASALEVPLASVSESLVRLQQEYEGGQSRPRGYRLRNVGGGWRLYSAPEYAPIVGKFVTRGRRARLSRASLETLAVIAYRQPCTRTQVAQIRGVAVDSVVRTLLSHEMIEEAGEAPSGAVLYRTTEHFLEQMGMNSLDELPPLSPFMPQSEDLDNMLAAMEDHDE</sequence>
<protein>
    <submittedName>
        <fullName evidence="5">SMC-Scp complex subunit ScpB</fullName>
    </submittedName>
</protein>
<evidence type="ECO:0000256" key="3">
    <source>
        <dbReference type="ARBA" id="ARBA00022829"/>
    </source>
</evidence>
<keyword evidence="2" id="KW-0132">Cell division</keyword>
<evidence type="ECO:0000256" key="4">
    <source>
        <dbReference type="ARBA" id="ARBA00023306"/>
    </source>
</evidence>
<dbReference type="EMBL" id="CP116394">
    <property type="protein sequence ID" value="WCE45221.1"/>
    <property type="molecule type" value="Genomic_DNA"/>
</dbReference>
<dbReference type="Gene3D" id="1.10.10.10">
    <property type="entry name" value="Winged helix-like DNA-binding domain superfamily/Winged helix DNA-binding domain"/>
    <property type="match status" value="2"/>
</dbReference>
<dbReference type="InterPro" id="IPR005234">
    <property type="entry name" value="ScpB_csome_segregation"/>
</dbReference>
<evidence type="ECO:0000313" key="6">
    <source>
        <dbReference type="Proteomes" id="UP001211044"/>
    </source>
</evidence>
<dbReference type="InterPro" id="IPR036390">
    <property type="entry name" value="WH_DNA-bd_sf"/>
</dbReference>
<proteinExistence type="predicted"/>
<keyword evidence="4" id="KW-0131">Cell cycle</keyword>
<keyword evidence="3" id="KW-0159">Chromosome partition</keyword>
<dbReference type="SUPFAM" id="SSF46785">
    <property type="entry name" value="Winged helix' DNA-binding domain"/>
    <property type="match status" value="2"/>
</dbReference>
<dbReference type="Pfam" id="PF04079">
    <property type="entry name" value="SMC_ScpB"/>
    <property type="match status" value="1"/>
</dbReference>
<dbReference type="NCBIfam" id="TIGR00281">
    <property type="entry name" value="SMC-Scp complex subunit ScpB"/>
    <property type="match status" value="1"/>
</dbReference>
<gene>
    <name evidence="5" type="primary">scpB</name>
    <name evidence="5" type="ORF">PIG85_05995</name>
</gene>
<evidence type="ECO:0000313" key="5">
    <source>
        <dbReference type="EMBL" id="WCE45221.1"/>
    </source>
</evidence>
<dbReference type="PIRSF" id="PIRSF019345">
    <property type="entry name" value="ScpB"/>
    <property type="match status" value="1"/>
</dbReference>
<dbReference type="AlphaFoldDB" id="A0AB38XLQ4"/>
<name>A0AB38XLQ4_9ACTO</name>
<keyword evidence="1" id="KW-0963">Cytoplasm</keyword>
<dbReference type="PANTHER" id="PTHR34298:SF2">
    <property type="entry name" value="SEGREGATION AND CONDENSATION PROTEIN B"/>
    <property type="match status" value="1"/>
</dbReference>
<dbReference type="Proteomes" id="UP001211044">
    <property type="component" value="Chromosome"/>
</dbReference>
<dbReference type="GO" id="GO:0051304">
    <property type="term" value="P:chromosome separation"/>
    <property type="evidence" value="ECO:0007669"/>
    <property type="project" value="InterPro"/>
</dbReference>